<dbReference type="PRINTS" id="PR00138">
    <property type="entry name" value="MATRIXIN"/>
</dbReference>
<dbReference type="SMART" id="SM00235">
    <property type="entry name" value="ZnMc"/>
    <property type="match status" value="1"/>
</dbReference>
<keyword evidence="3 8" id="KW-0479">Metal-binding</keyword>
<keyword evidence="5 8" id="KW-0862">Zinc</keyword>
<dbReference type="SUPFAM" id="SSF55486">
    <property type="entry name" value="Metalloproteases ('zincins'), catalytic domain"/>
    <property type="match status" value="1"/>
</dbReference>
<dbReference type="Proteomes" id="UP000316621">
    <property type="component" value="Chromosome 5"/>
</dbReference>
<dbReference type="Gramene" id="RZC62279">
    <property type="protein sequence ID" value="RZC62279"/>
    <property type="gene ID" value="C5167_024023"/>
</dbReference>
<feature type="binding site" evidence="8">
    <location>
        <position position="231"/>
    </location>
    <ligand>
        <name>Ca(2+)</name>
        <dbReference type="ChEBI" id="CHEBI:29108"/>
        <label>3</label>
    </ligand>
</feature>
<feature type="binding site" evidence="8">
    <location>
        <position position="239"/>
    </location>
    <ligand>
        <name>Zn(2+)</name>
        <dbReference type="ChEBI" id="CHEBI:29105"/>
        <label>1</label>
    </ligand>
</feature>
<feature type="binding site" evidence="8">
    <location>
        <position position="180"/>
    </location>
    <ligand>
        <name>Ca(2+)</name>
        <dbReference type="ChEBI" id="CHEBI:29108"/>
        <label>1</label>
    </ligand>
</feature>
<dbReference type="InterPro" id="IPR001818">
    <property type="entry name" value="Pept_M10_metallopeptidase"/>
</dbReference>
<dbReference type="InterPro" id="IPR033739">
    <property type="entry name" value="M10A_MMP"/>
</dbReference>
<feature type="binding site" evidence="8">
    <location>
        <position position="291"/>
    </location>
    <ligand>
        <name>Zn(2+)</name>
        <dbReference type="ChEBI" id="CHEBI:29105"/>
        <label>2</label>
        <note>catalytic</note>
    </ligand>
</feature>
<feature type="short sequence motif" description="Cysteine switch" evidence="9">
    <location>
        <begin position="118"/>
        <end position="153"/>
    </location>
</feature>
<keyword evidence="6" id="KW-0482">Metalloprotease</keyword>
<feature type="binding site" evidence="8">
    <location>
        <position position="273"/>
    </location>
    <ligand>
        <name>Zn(2+)</name>
        <dbReference type="ChEBI" id="CHEBI:29105"/>
        <label>2</label>
        <note>catalytic</note>
    </ligand>
</feature>
<feature type="binding site" evidence="8">
    <location>
        <position position="226"/>
    </location>
    <ligand>
        <name>Zn(2+)</name>
        <dbReference type="ChEBI" id="CHEBI:29105"/>
        <label>1</label>
    </ligand>
</feature>
<feature type="binding site" evidence="8">
    <location>
        <position position="214"/>
    </location>
    <ligand>
        <name>Ca(2+)</name>
        <dbReference type="ChEBI" id="CHEBI:29108"/>
        <label>2</label>
    </ligand>
</feature>
<comment type="cofactor">
    <cofactor evidence="8">
        <name>Zn(2+)</name>
        <dbReference type="ChEBI" id="CHEBI:29105"/>
    </cofactor>
    <text evidence="8">Binds 2 Zn(2+) ions per subunit.</text>
</comment>
<dbReference type="Pfam" id="PF00413">
    <property type="entry name" value="Peptidase_M10"/>
    <property type="match status" value="1"/>
</dbReference>
<evidence type="ECO:0000256" key="8">
    <source>
        <dbReference type="PIRSR" id="PIRSR621190-2"/>
    </source>
</evidence>
<dbReference type="GO" id="GO:0031012">
    <property type="term" value="C:extracellular matrix"/>
    <property type="evidence" value="ECO:0007669"/>
    <property type="project" value="InterPro"/>
</dbReference>
<dbReference type="EMBL" id="CM010719">
    <property type="protein sequence ID" value="RZC62279.1"/>
    <property type="molecule type" value="Genomic_DNA"/>
</dbReference>
<sequence length="320" mass="35499">MNNAKPVVSIQHVPFFLLFLLAISSLSTLCEGKITQGFDFLQHLQGCHKGQTVPGLHELKTYLKKFGYVNAQDDLYEHAEDDDFDEVLESQIRTYQLNYHLDPTGTLDAQTVRQMMTPRCGCEDTIRATIPARSWNGKHSTDGGQRSRIDLNVSDFTFFPGAPRWSKTELTYGYSSSASDIDAGTFNYVVESALAKWAAVSGFSFEEASSTNSDVVFGVHRYEHGDGAPFDGKGGVLAHAFAPSIGWCHFDADENWSTNPGPREFDLETATIHEMGHVLGLGHSYEPNAIMYPYMPPGTEKRDLHENDIQGIQALYSLSA</sequence>
<evidence type="ECO:0000256" key="2">
    <source>
        <dbReference type="ARBA" id="ARBA00022670"/>
    </source>
</evidence>
<feature type="active site" evidence="7">
    <location>
        <position position="274"/>
    </location>
</feature>
<proteinExistence type="inferred from homology"/>
<evidence type="ECO:0000256" key="4">
    <source>
        <dbReference type="ARBA" id="ARBA00022801"/>
    </source>
</evidence>
<dbReference type="InterPro" id="IPR036365">
    <property type="entry name" value="PGBD-like_sf"/>
</dbReference>
<feature type="chain" id="PRO_5021258230" description="Peptidase metallopeptidase domain-containing protein" evidence="10">
    <location>
        <begin position="33"/>
        <end position="320"/>
    </location>
</feature>
<dbReference type="AlphaFoldDB" id="A0A4Y7JRA2"/>
<keyword evidence="10" id="KW-0732">Signal</keyword>
<dbReference type="GO" id="GO:0030574">
    <property type="term" value="P:collagen catabolic process"/>
    <property type="evidence" value="ECO:0007669"/>
    <property type="project" value="TreeGrafter"/>
</dbReference>
<evidence type="ECO:0000256" key="5">
    <source>
        <dbReference type="ARBA" id="ARBA00022833"/>
    </source>
</evidence>
<dbReference type="InterPro" id="IPR006026">
    <property type="entry name" value="Peptidase_Metallo"/>
</dbReference>
<evidence type="ECO:0000256" key="10">
    <source>
        <dbReference type="SAM" id="SignalP"/>
    </source>
</evidence>
<evidence type="ECO:0000256" key="3">
    <source>
        <dbReference type="ARBA" id="ARBA00022723"/>
    </source>
</evidence>
<dbReference type="CDD" id="cd04278">
    <property type="entry name" value="ZnMc_MMP"/>
    <property type="match status" value="1"/>
</dbReference>
<dbReference type="SUPFAM" id="SSF47090">
    <property type="entry name" value="PGBD-like"/>
    <property type="match status" value="1"/>
</dbReference>
<evidence type="ECO:0000313" key="13">
    <source>
        <dbReference type="Proteomes" id="UP000316621"/>
    </source>
</evidence>
<dbReference type="GO" id="GO:0030198">
    <property type="term" value="P:extracellular matrix organization"/>
    <property type="evidence" value="ECO:0007669"/>
    <property type="project" value="TreeGrafter"/>
</dbReference>
<reference evidence="12 13" key="1">
    <citation type="journal article" date="2018" name="Science">
        <title>The opium poppy genome and morphinan production.</title>
        <authorList>
            <person name="Guo L."/>
            <person name="Winzer T."/>
            <person name="Yang X."/>
            <person name="Li Y."/>
            <person name="Ning Z."/>
            <person name="He Z."/>
            <person name="Teodor R."/>
            <person name="Lu Y."/>
            <person name="Bowser T.A."/>
            <person name="Graham I.A."/>
            <person name="Ye K."/>
        </authorList>
    </citation>
    <scope>NUCLEOTIDE SEQUENCE [LARGE SCALE GENOMIC DNA]</scope>
    <source>
        <strain evidence="13">cv. HN1</strain>
        <tissue evidence="12">Leaves</tissue>
    </source>
</reference>
<dbReference type="GO" id="GO:0006508">
    <property type="term" value="P:proteolysis"/>
    <property type="evidence" value="ECO:0007669"/>
    <property type="project" value="UniProtKB-KW"/>
</dbReference>
<feature type="binding site" evidence="8">
    <location>
        <position position="283"/>
    </location>
    <ligand>
        <name>Zn(2+)</name>
        <dbReference type="ChEBI" id="CHEBI:29105"/>
        <label>2</label>
        <note>catalytic</note>
    </ligand>
</feature>
<evidence type="ECO:0000313" key="12">
    <source>
        <dbReference type="EMBL" id="RZC62279.1"/>
    </source>
</evidence>
<dbReference type="InterPro" id="IPR021190">
    <property type="entry name" value="Pept_M10A"/>
</dbReference>
<keyword evidence="4" id="KW-0378">Hydrolase</keyword>
<accession>A0A4Y7JRA2</accession>
<feature type="binding site" evidence="8">
    <location>
        <position position="224"/>
    </location>
    <ligand>
        <name>Zn(2+)</name>
        <dbReference type="ChEBI" id="CHEBI:29105"/>
        <label>1</label>
    </ligand>
</feature>
<comment type="cofactor">
    <cofactor evidence="8">
        <name>Ca(2+)</name>
        <dbReference type="ChEBI" id="CHEBI:29108"/>
    </cofactor>
    <text evidence="8">Can bind about 5 Ca(2+) ions per subunit.</text>
</comment>
<dbReference type="GO" id="GO:0008270">
    <property type="term" value="F:zinc ion binding"/>
    <property type="evidence" value="ECO:0007669"/>
    <property type="project" value="InterPro"/>
</dbReference>
<name>A0A4Y7JRA2_PAPSO</name>
<feature type="binding site" evidence="8">
    <location>
        <position position="277"/>
    </location>
    <ligand>
        <name>Zn(2+)</name>
        <dbReference type="ChEBI" id="CHEBI:29105"/>
        <label>2</label>
        <note>catalytic</note>
    </ligand>
</feature>
<dbReference type="OrthoDB" id="406838at2759"/>
<evidence type="ECO:0000259" key="11">
    <source>
        <dbReference type="SMART" id="SM00235"/>
    </source>
</evidence>
<dbReference type="PANTHER" id="PTHR10201">
    <property type="entry name" value="MATRIX METALLOPROTEINASE"/>
    <property type="match status" value="1"/>
</dbReference>
<organism evidence="12 13">
    <name type="scientific">Papaver somniferum</name>
    <name type="common">Opium poppy</name>
    <dbReference type="NCBI Taxonomy" id="3469"/>
    <lineage>
        <taxon>Eukaryota</taxon>
        <taxon>Viridiplantae</taxon>
        <taxon>Streptophyta</taxon>
        <taxon>Embryophyta</taxon>
        <taxon>Tracheophyta</taxon>
        <taxon>Spermatophyta</taxon>
        <taxon>Magnoliopsida</taxon>
        <taxon>Ranunculales</taxon>
        <taxon>Papaveraceae</taxon>
        <taxon>Papaveroideae</taxon>
        <taxon>Papaver</taxon>
    </lineage>
</organism>
<evidence type="ECO:0000256" key="7">
    <source>
        <dbReference type="PIRSR" id="PIRSR621190-1"/>
    </source>
</evidence>
<feature type="binding site" evidence="8">
    <location>
        <position position="232"/>
    </location>
    <ligand>
        <name>Ca(2+)</name>
        <dbReference type="ChEBI" id="CHEBI:29108"/>
        <label>3</label>
    </ligand>
</feature>
<keyword evidence="8" id="KW-0106">Calcium</keyword>
<feature type="binding site" evidence="8">
    <location>
        <position position="254"/>
    </location>
    <ligand>
        <name>Ca(2+)</name>
        <dbReference type="ChEBI" id="CHEBI:29108"/>
        <label>3</label>
    </ligand>
</feature>
<feature type="binding site" description="in inhibited form" evidence="8">
    <location>
        <position position="120"/>
    </location>
    <ligand>
        <name>Zn(2+)</name>
        <dbReference type="ChEBI" id="CHEBI:29105"/>
        <label>2</label>
        <note>catalytic</note>
    </ligand>
</feature>
<dbReference type="InterPro" id="IPR024079">
    <property type="entry name" value="MetalloPept_cat_dom_sf"/>
</dbReference>
<feature type="binding site" evidence="8">
    <location>
        <position position="254"/>
    </location>
    <ligand>
        <name>Ca(2+)</name>
        <dbReference type="ChEBI" id="CHEBI:29108"/>
        <label>1</label>
    </ligand>
</feature>
<dbReference type="Pfam" id="PF01471">
    <property type="entry name" value="PG_binding_1"/>
    <property type="match status" value="1"/>
</dbReference>
<feature type="binding site" evidence="8">
    <location>
        <position position="251"/>
    </location>
    <ligand>
        <name>Ca(2+)</name>
        <dbReference type="ChEBI" id="CHEBI:29108"/>
        <label>3</label>
    </ligand>
</feature>
<gene>
    <name evidence="12" type="ORF">C5167_024023</name>
</gene>
<evidence type="ECO:0000256" key="9">
    <source>
        <dbReference type="PIRSR" id="PIRSR621190-5"/>
    </source>
</evidence>
<dbReference type="GO" id="GO:0004222">
    <property type="term" value="F:metalloendopeptidase activity"/>
    <property type="evidence" value="ECO:0007669"/>
    <property type="project" value="InterPro"/>
</dbReference>
<dbReference type="InterPro" id="IPR002477">
    <property type="entry name" value="Peptidoglycan-bd-like"/>
</dbReference>
<evidence type="ECO:0000256" key="1">
    <source>
        <dbReference type="ARBA" id="ARBA00009614"/>
    </source>
</evidence>
<feature type="binding site" evidence="8">
    <location>
        <position position="249"/>
    </location>
    <ligand>
        <name>Zn(2+)</name>
        <dbReference type="ChEBI" id="CHEBI:29105"/>
        <label>1</label>
    </ligand>
</feature>
<keyword evidence="2" id="KW-0645">Protease</keyword>
<dbReference type="PANTHER" id="PTHR10201:SF213">
    <property type="entry name" value="METALLOENDOPROTEINASE 2-MMP-LIKE"/>
    <property type="match status" value="1"/>
</dbReference>
<feature type="signal peptide" evidence="10">
    <location>
        <begin position="1"/>
        <end position="32"/>
    </location>
</feature>
<keyword evidence="13" id="KW-1185">Reference proteome</keyword>
<dbReference type="OMA" id="WATATHY"/>
<evidence type="ECO:0000256" key="6">
    <source>
        <dbReference type="ARBA" id="ARBA00023049"/>
    </source>
</evidence>
<dbReference type="Gene3D" id="3.40.390.10">
    <property type="entry name" value="Collagenase (Catalytic Domain)"/>
    <property type="match status" value="1"/>
</dbReference>
<protein>
    <recommendedName>
        <fullName evidence="11">Peptidase metallopeptidase domain-containing protein</fullName>
    </recommendedName>
</protein>
<feature type="domain" description="Peptidase metallopeptidase" evidence="11">
    <location>
        <begin position="161"/>
        <end position="318"/>
    </location>
</feature>
<comment type="similarity">
    <text evidence="1">Belongs to the peptidase M10A family. Matrix metalloproteinases (MMPs) subfamily.</text>
</comment>